<feature type="region of interest" description="Disordered" evidence="1">
    <location>
        <begin position="38"/>
        <end position="61"/>
    </location>
</feature>
<reference evidence="2 3" key="1">
    <citation type="submission" date="2020-12" db="EMBL/GenBank/DDBJ databases">
        <title>Genomic Analysis and Response surface optimization of nitrogen-fixing conditions for A. chroococcum strain HR1, Isolation from rhizosphere soil.</title>
        <authorList>
            <person name="Li J."/>
            <person name="Yang H."/>
            <person name="Liu H."/>
            <person name="Wang C."/>
            <person name="Tian Y."/>
            <person name="Lu X.Y."/>
        </authorList>
    </citation>
    <scope>NUCLEOTIDE SEQUENCE [LARGE SCALE GENOMIC DNA]</scope>
    <source>
        <strain evidence="2 3">HR1</strain>
    </source>
</reference>
<dbReference type="RefSeq" id="WP_198867643.1">
    <property type="nucleotide sequence ID" value="NZ_CP066310.1"/>
</dbReference>
<gene>
    <name evidence="2" type="ORF">GKQ51_08135</name>
</gene>
<evidence type="ECO:0000313" key="3">
    <source>
        <dbReference type="Proteomes" id="UP000596192"/>
    </source>
</evidence>
<evidence type="ECO:0000256" key="1">
    <source>
        <dbReference type="SAM" id="MobiDB-lite"/>
    </source>
</evidence>
<sequence>MPGEVLMCGLLDAELRERMEPHARERGVTVEELAQEWLSEKLQGNQDADWTPPDEGSNRAF</sequence>
<dbReference type="Proteomes" id="UP000596192">
    <property type="component" value="Chromosome"/>
</dbReference>
<dbReference type="EMBL" id="CP066310">
    <property type="protein sequence ID" value="QQE90252.1"/>
    <property type="molecule type" value="Genomic_DNA"/>
</dbReference>
<accession>A0AAQ0C0A5</accession>
<name>A0AAQ0C0A5_9GAMM</name>
<dbReference type="AlphaFoldDB" id="A0AAQ0C0A5"/>
<protein>
    <submittedName>
        <fullName evidence="2">Uncharacterized protein</fullName>
    </submittedName>
</protein>
<proteinExistence type="predicted"/>
<organism evidence="2 3">
    <name type="scientific">Azotobacter chroococcum</name>
    <dbReference type="NCBI Taxonomy" id="353"/>
    <lineage>
        <taxon>Bacteria</taxon>
        <taxon>Pseudomonadati</taxon>
        <taxon>Pseudomonadota</taxon>
        <taxon>Gammaproteobacteria</taxon>
        <taxon>Pseudomonadales</taxon>
        <taxon>Pseudomonadaceae</taxon>
        <taxon>Azotobacter</taxon>
    </lineage>
</organism>
<evidence type="ECO:0000313" key="2">
    <source>
        <dbReference type="EMBL" id="QQE90252.1"/>
    </source>
</evidence>